<proteinExistence type="predicted"/>
<protein>
    <submittedName>
        <fullName evidence="1">Uncharacterized protein</fullName>
    </submittedName>
</protein>
<sequence>MAKYNFGINIPPPNVFLSLYYTGVNTQEKLEKFVVICYIIYNLIKSDSSVSSQRSGLFFMLL</sequence>
<organism evidence="1">
    <name type="scientific">Siphoviridae sp. ct8hR1</name>
    <dbReference type="NCBI Taxonomy" id="2826172"/>
    <lineage>
        <taxon>Viruses</taxon>
        <taxon>Duplodnaviria</taxon>
        <taxon>Heunggongvirae</taxon>
        <taxon>Uroviricota</taxon>
        <taxon>Caudoviricetes</taxon>
    </lineage>
</organism>
<dbReference type="EMBL" id="BK015113">
    <property type="protein sequence ID" value="DAD91447.1"/>
    <property type="molecule type" value="Genomic_DNA"/>
</dbReference>
<accession>A0A8S5NAM3</accession>
<name>A0A8S5NAM3_9CAUD</name>
<evidence type="ECO:0000313" key="1">
    <source>
        <dbReference type="EMBL" id="DAD91447.1"/>
    </source>
</evidence>
<reference evidence="1" key="1">
    <citation type="journal article" date="2021" name="Proc. Natl. Acad. Sci. U.S.A.">
        <title>A Catalog of Tens of Thousands of Viruses from Human Metagenomes Reveals Hidden Associations with Chronic Diseases.</title>
        <authorList>
            <person name="Tisza M.J."/>
            <person name="Buck C.B."/>
        </authorList>
    </citation>
    <scope>NUCLEOTIDE SEQUENCE</scope>
    <source>
        <strain evidence="1">Ct8hR1</strain>
    </source>
</reference>